<proteinExistence type="predicted"/>
<dbReference type="CDD" id="cd01127">
    <property type="entry name" value="TrwB_TraG_TraD_VirD4"/>
    <property type="match status" value="1"/>
</dbReference>
<reference evidence="2" key="1">
    <citation type="journal article" date="2012" name="Science">
        <title>Fermentation, hydrogen, and sulfur metabolism in multiple uncultivated bacterial phyla.</title>
        <authorList>
            <person name="Wrighton K.C."/>
            <person name="Thomas B.C."/>
            <person name="Sharon I."/>
            <person name="Miller C.S."/>
            <person name="Castelle C.J."/>
            <person name="VerBerkmoes N.C."/>
            <person name="Wilkins M.J."/>
            <person name="Hettich R.L."/>
            <person name="Lipton M.S."/>
            <person name="Williams K.H."/>
            <person name="Long P.E."/>
            <person name="Banfield J.F."/>
        </authorList>
    </citation>
    <scope>NUCLEOTIDE SEQUENCE [LARGE SCALE GENOMIC DNA]</scope>
</reference>
<dbReference type="Gene3D" id="3.40.50.300">
    <property type="entry name" value="P-loop containing nucleotide triphosphate hydrolases"/>
    <property type="match status" value="1"/>
</dbReference>
<dbReference type="Gene3D" id="1.10.8.730">
    <property type="match status" value="1"/>
</dbReference>
<gene>
    <name evidence="2" type="ORF">ACD_4C00319G0004</name>
</gene>
<dbReference type="PANTHER" id="PTHR38467:SF1">
    <property type="entry name" value="CONJUGATIVE TRANSFER: ASSEMBLY"/>
    <property type="match status" value="1"/>
</dbReference>
<dbReference type="InterPro" id="IPR053155">
    <property type="entry name" value="F-pilin_assembly_TraC"/>
</dbReference>
<dbReference type="InterPro" id="IPR043964">
    <property type="entry name" value="P-loop_TraG"/>
</dbReference>
<name>K2FTU0_9BACT</name>
<dbReference type="PANTHER" id="PTHR38467">
    <property type="match status" value="1"/>
</dbReference>
<accession>K2FTU0</accession>
<organism evidence="2">
    <name type="scientific">uncultured bacterium</name>
    <name type="common">gcode 4</name>
    <dbReference type="NCBI Taxonomy" id="1234023"/>
    <lineage>
        <taxon>Bacteria</taxon>
        <taxon>environmental samples</taxon>
    </lineage>
</organism>
<dbReference type="InterPro" id="IPR027417">
    <property type="entry name" value="P-loop_NTPase"/>
</dbReference>
<comment type="caution">
    <text evidence="2">The sequence shown here is derived from an EMBL/GenBank/DDBJ whole genome shotgun (WGS) entry which is preliminary data.</text>
</comment>
<dbReference type="Pfam" id="PF19044">
    <property type="entry name" value="P-loop_TraG"/>
    <property type="match status" value="1"/>
</dbReference>
<protein>
    <recommendedName>
        <fullName evidence="1">TraG P-loop domain-containing protein</fullName>
    </recommendedName>
</protein>
<dbReference type="SUPFAM" id="SSF52540">
    <property type="entry name" value="P-loop containing nucleoside triphosphate hydrolases"/>
    <property type="match status" value="1"/>
</dbReference>
<dbReference type="EMBL" id="AMFJ01000835">
    <property type="protein sequence ID" value="EKE26348.1"/>
    <property type="molecule type" value="Genomic_DNA"/>
</dbReference>
<dbReference type="AlphaFoldDB" id="K2FTU0"/>
<sequence length="648" mass="77571">MSDQEQLIELVSKNYTWDAEGFEKEVLEQSLNNTAISNTTVKQEKKGDSKEVVEVGEKKEIDTTKKLTKEEAEEIKKWEKDYKEALAFIKDAIAPSMMKIDATKIQIWDALSRTFFVYAYPDFLEWNWLWPLINWDIKFDLSMFVYPIDSAFIMKYLKKRLTELHSERSMNQEKWLINDPALEAQVQDVEELRASLTRWQEKYFHFWIYVTIYWETEDDLKKIWNNLETLLSGRNILSKQAYLRAEQWFISTGPFARDEVWVYRNISTKWLSTTFPFTSNSLSQDDWILYWINTHNNSLIIFDRFKTENANMVVFAKSGWWKSFAVKLEILRSLMLWTDVIVIDPENEYKSLVDTVWWSYLNINLNSDQRINPFDLPKWMKDYEAKPWDLLRWAVVNLIWLMNLMLWKLTPSESSILEKAIIVTYSLKWITFEDDEVERKEIPVMKDLYSVLETMDWAKWITERLEKYVSWIFAWVFSEHTNIDLTEWLQVFSVRDLDEVLRPVAMFIILNYIWSKVRSSNKKRFLVVDEAWNIMQHEDSAKFMFWLVKRARKYNLWITTITQDVEDFISSQYWKAIVTNSSIQLLLKQSPASIDVLQNIFKLTEQEKYILLQSSVWQGLFFAGTEHVWIHILASYFEEKVITTNPNA</sequence>
<evidence type="ECO:0000313" key="2">
    <source>
        <dbReference type="EMBL" id="EKE26348.1"/>
    </source>
</evidence>
<evidence type="ECO:0000259" key="1">
    <source>
        <dbReference type="Pfam" id="PF19044"/>
    </source>
</evidence>
<feature type="domain" description="TraG P-loop" evidence="1">
    <location>
        <begin position="473"/>
        <end position="612"/>
    </location>
</feature>